<proteinExistence type="predicted"/>
<accession>A0AAN2FGE5</accession>
<evidence type="ECO:0000313" key="1">
    <source>
        <dbReference type="EMBL" id="CAH6362411.1"/>
    </source>
</evidence>
<organism evidence="1 2">
    <name type="scientific">Enterobacter agglomerans</name>
    <name type="common">Erwinia herbicola</name>
    <name type="synonym">Pantoea agglomerans</name>
    <dbReference type="NCBI Taxonomy" id="549"/>
    <lineage>
        <taxon>Bacteria</taxon>
        <taxon>Pseudomonadati</taxon>
        <taxon>Pseudomonadota</taxon>
        <taxon>Gammaproteobacteria</taxon>
        <taxon>Enterobacterales</taxon>
        <taxon>Erwiniaceae</taxon>
        <taxon>Pantoea</taxon>
        <taxon>Pantoea agglomerans group</taxon>
    </lineage>
</organism>
<dbReference type="AlphaFoldDB" id="A0AAN2FGE5"/>
<reference evidence="1" key="1">
    <citation type="submission" date="2022-05" db="EMBL/GenBank/DDBJ databases">
        <authorList>
            <person name="Pothier F. J."/>
        </authorList>
    </citation>
    <scope>NUCLEOTIDE SEQUENCE</scope>
    <source>
        <strain evidence="1">DAPP-PG734</strain>
        <plasmid evidence="1">P1</plasmid>
    </source>
</reference>
<protein>
    <submittedName>
        <fullName evidence="1">Uncharacterized protein</fullName>
    </submittedName>
</protein>
<name>A0AAN2FGE5_ENTAG</name>
<gene>
    <name evidence="1" type="ORF">DAPPPG734_21490</name>
</gene>
<dbReference type="EMBL" id="OW970316">
    <property type="protein sequence ID" value="CAH6362411.1"/>
    <property type="molecule type" value="Genomic_DNA"/>
</dbReference>
<keyword evidence="1" id="KW-0614">Plasmid</keyword>
<dbReference type="RefSeq" id="WP_031591642.1">
    <property type="nucleotide sequence ID" value="NZ_CP048034.1"/>
</dbReference>
<sequence>MSIVFIPALIPLLMKIENEKGSPLTEQEVSSIRDNATTIEVPRDVALAMAECRGYFDINPENCWAEWSLYRSKSLLSVADNG</sequence>
<dbReference type="Proteomes" id="UP001158961">
    <property type="component" value="Plasmid P1"/>
</dbReference>
<evidence type="ECO:0000313" key="2">
    <source>
        <dbReference type="Proteomes" id="UP001158961"/>
    </source>
</evidence>
<geneLocation type="plasmid" evidence="1 2">
    <name>P1</name>
</geneLocation>